<evidence type="ECO:0000256" key="1">
    <source>
        <dbReference type="SAM" id="MobiDB-lite"/>
    </source>
</evidence>
<accession>A0ABD3H3F3</accession>
<comment type="caution">
    <text evidence="2">The sequence shown here is derived from an EMBL/GenBank/DDBJ whole genome shotgun (WGS) entry which is preliminary data.</text>
</comment>
<name>A0ABD3H3F3_9MARC</name>
<dbReference type="Proteomes" id="UP001633002">
    <property type="component" value="Unassembled WGS sequence"/>
</dbReference>
<evidence type="ECO:0000313" key="2">
    <source>
        <dbReference type="EMBL" id="KAL3684581.1"/>
    </source>
</evidence>
<evidence type="ECO:0000313" key="3">
    <source>
        <dbReference type="Proteomes" id="UP001633002"/>
    </source>
</evidence>
<protein>
    <submittedName>
        <fullName evidence="2">Uncharacterized protein</fullName>
    </submittedName>
</protein>
<sequence>MAPTFPEVEEDVRLRAVGDDEAGKFRSRLRNDIELQLESATGKLFALESNIANAVYAGNKEEMNREIYDAHGNSQDARYHIRRAMQLVNAVLASDDDSLEGRWRTKFGELEATGEERALEVADFLCNCNEANLRVPGCVVHDDQGRPQMEESAHLSFKDTEDSEFIPCVDGKVEVDVSFFKARWDLGPKSIYISERTVSNGEVLNYLVNRSAEQQWTLVAGKRYIVRGVVDSLHSHALRSTVSSPESPMVSSLHNSTIEDFGSSSAPLLSWVGIPNDPTVISSFRALRQLRGRSELSRLELPDFAHQLVVQLPDKYNGNVIFELPPKKPEEILKKGAILEGMDRTHNCWSWTKQTTTSAVIVLKRQGSPQAFRDAMNEAISNTPLLANIPISLNGDIQTTTVKRKSPYGTRITQNDTHRHDKVAKTQQAMKFVQGRLHFGPELDDPTYYGAAPKTATPAGTSETIDPTCTAT</sequence>
<dbReference type="EMBL" id="JBJQOH010000006">
    <property type="protein sequence ID" value="KAL3684581.1"/>
    <property type="molecule type" value="Genomic_DNA"/>
</dbReference>
<keyword evidence="3" id="KW-1185">Reference proteome</keyword>
<reference evidence="2 3" key="1">
    <citation type="submission" date="2024-09" db="EMBL/GenBank/DDBJ databases">
        <title>Chromosome-scale assembly of Riccia sorocarpa.</title>
        <authorList>
            <person name="Paukszto L."/>
        </authorList>
    </citation>
    <scope>NUCLEOTIDE SEQUENCE [LARGE SCALE GENOMIC DNA]</scope>
    <source>
        <strain evidence="2">LP-2024</strain>
        <tissue evidence="2">Aerial parts of the thallus</tissue>
    </source>
</reference>
<dbReference type="AlphaFoldDB" id="A0ABD3H3F3"/>
<organism evidence="2 3">
    <name type="scientific">Riccia sorocarpa</name>
    <dbReference type="NCBI Taxonomy" id="122646"/>
    <lineage>
        <taxon>Eukaryota</taxon>
        <taxon>Viridiplantae</taxon>
        <taxon>Streptophyta</taxon>
        <taxon>Embryophyta</taxon>
        <taxon>Marchantiophyta</taxon>
        <taxon>Marchantiopsida</taxon>
        <taxon>Marchantiidae</taxon>
        <taxon>Marchantiales</taxon>
        <taxon>Ricciaceae</taxon>
        <taxon>Riccia</taxon>
    </lineage>
</organism>
<feature type="compositionally biased region" description="Low complexity" evidence="1">
    <location>
        <begin position="448"/>
        <end position="461"/>
    </location>
</feature>
<feature type="region of interest" description="Disordered" evidence="1">
    <location>
        <begin position="448"/>
        <end position="472"/>
    </location>
</feature>
<feature type="compositionally biased region" description="Polar residues" evidence="1">
    <location>
        <begin position="462"/>
        <end position="472"/>
    </location>
</feature>
<gene>
    <name evidence="2" type="ORF">R1sor_002603</name>
</gene>
<proteinExistence type="predicted"/>